<evidence type="ECO:0000313" key="1">
    <source>
        <dbReference type="EMBL" id="PAU49925.1"/>
    </source>
</evidence>
<gene>
    <name evidence="1" type="ORF">CK936_05155</name>
</gene>
<reference evidence="1 2" key="1">
    <citation type="submission" date="2017-08" db="EMBL/GenBank/DDBJ databases">
        <title>Genome sequence of Streptomyces albireticuli NRRL B-1670.</title>
        <authorList>
            <person name="Graham D.E."/>
            <person name="Mahan K.M."/>
            <person name="Klingeman D.M."/>
            <person name="Hettich R.L."/>
            <person name="Parry R.J."/>
            <person name="Spain J.C."/>
        </authorList>
    </citation>
    <scope>NUCLEOTIDE SEQUENCE [LARGE SCALE GENOMIC DNA]</scope>
    <source>
        <strain evidence="1 2">NRRL B-1670</strain>
    </source>
</reference>
<evidence type="ECO:0000313" key="2">
    <source>
        <dbReference type="Proteomes" id="UP000218944"/>
    </source>
</evidence>
<dbReference type="RefSeq" id="WP_095579263.1">
    <property type="nucleotide sequence ID" value="NZ_JAJQQS010000016.1"/>
</dbReference>
<comment type="caution">
    <text evidence="1">The sequence shown here is derived from an EMBL/GenBank/DDBJ whole genome shotgun (WGS) entry which is preliminary data.</text>
</comment>
<sequence>MIHVSETFALHTVEDFLTAEEISQLNKIMDSEPAAASGPANAFRYEAAPRAAQAILQQAAERALPAIRRLMPSLAATARWMYTELGPGDAVPVHLDGIPDAGPPPRRIGRIGVDIARAGQGGQFYVATSSSPGLWTGDVRGEADGFLPGTPVTRSLPHADATVPASGDEPSWVETLPKTCWVTDAPAGVAFAYGAQLMHGVTPVTRGTLRKFVTDLLDGTPT</sequence>
<dbReference type="AlphaFoldDB" id="A0A2A2DEH5"/>
<organism evidence="1 2">
    <name type="scientific">Streptomyces albireticuli</name>
    <dbReference type="NCBI Taxonomy" id="1940"/>
    <lineage>
        <taxon>Bacteria</taxon>
        <taxon>Bacillati</taxon>
        <taxon>Actinomycetota</taxon>
        <taxon>Actinomycetes</taxon>
        <taxon>Kitasatosporales</taxon>
        <taxon>Streptomycetaceae</taxon>
        <taxon>Streptomyces</taxon>
    </lineage>
</organism>
<accession>A0A2A2DEH5</accession>
<dbReference type="Proteomes" id="UP000218944">
    <property type="component" value="Unassembled WGS sequence"/>
</dbReference>
<evidence type="ECO:0008006" key="3">
    <source>
        <dbReference type="Google" id="ProtNLM"/>
    </source>
</evidence>
<name>A0A2A2DEH5_9ACTN</name>
<proteinExistence type="predicted"/>
<protein>
    <recommendedName>
        <fullName evidence="3">Fe2OG dioxygenase domain-containing protein</fullName>
    </recommendedName>
</protein>
<dbReference type="EMBL" id="NSJV01000096">
    <property type="protein sequence ID" value="PAU49925.1"/>
    <property type="molecule type" value="Genomic_DNA"/>
</dbReference>
<keyword evidence="2" id="KW-1185">Reference proteome</keyword>